<evidence type="ECO:0000313" key="2">
    <source>
        <dbReference type="Proteomes" id="UP000429484"/>
    </source>
</evidence>
<organism evidence="1 2">
    <name type="scientific">Rhizobium meliloti</name>
    <name type="common">Ensifer meliloti</name>
    <name type="synonym">Sinorhizobium meliloti</name>
    <dbReference type="NCBI Taxonomy" id="382"/>
    <lineage>
        <taxon>Bacteria</taxon>
        <taxon>Pseudomonadati</taxon>
        <taxon>Pseudomonadota</taxon>
        <taxon>Alphaproteobacteria</taxon>
        <taxon>Hyphomicrobiales</taxon>
        <taxon>Rhizobiaceae</taxon>
        <taxon>Sinorhizobium/Ensifer group</taxon>
        <taxon>Sinorhizobium</taxon>
    </lineage>
</organism>
<dbReference type="Proteomes" id="UP000429484">
    <property type="component" value="Unassembled WGS sequence"/>
</dbReference>
<name>A0AAW9TYS4_RHIML</name>
<gene>
    <name evidence="1" type="ORF">GHK53_25640</name>
</gene>
<reference evidence="1 2" key="1">
    <citation type="journal article" date="2013" name="Genome Biol.">
        <title>Comparative genomics of the core and accessory genomes of 48 Sinorhizobium strains comprising five genospecies.</title>
        <authorList>
            <person name="Sugawara M."/>
            <person name="Epstein B."/>
            <person name="Badgley B.D."/>
            <person name="Unno T."/>
            <person name="Xu L."/>
            <person name="Reese J."/>
            <person name="Gyaneshwar P."/>
            <person name="Denny R."/>
            <person name="Mudge J."/>
            <person name="Bharti A.K."/>
            <person name="Farmer A.D."/>
            <person name="May G.D."/>
            <person name="Woodward J.E."/>
            <person name="Medigue C."/>
            <person name="Vallenet D."/>
            <person name="Lajus A."/>
            <person name="Rouy Z."/>
            <person name="Martinez-Vaz B."/>
            <person name="Tiffin P."/>
            <person name="Young N.D."/>
            <person name="Sadowsky M.J."/>
        </authorList>
    </citation>
    <scope>NUCLEOTIDE SEQUENCE [LARGE SCALE GENOMIC DNA]</scope>
    <source>
        <strain evidence="1 2">N6B1</strain>
    </source>
</reference>
<dbReference type="RefSeq" id="WP_014529514.1">
    <property type="nucleotide sequence ID" value="NZ_BJNJ01000083.1"/>
</dbReference>
<evidence type="ECO:0000313" key="1">
    <source>
        <dbReference type="EMBL" id="MQW36060.1"/>
    </source>
</evidence>
<dbReference type="AlphaFoldDB" id="A0AAW9TYS4"/>
<protein>
    <submittedName>
        <fullName evidence="1">Uncharacterized protein</fullName>
    </submittedName>
</protein>
<dbReference type="EMBL" id="WISR01000207">
    <property type="protein sequence ID" value="MQW36060.1"/>
    <property type="molecule type" value="Genomic_DNA"/>
</dbReference>
<proteinExistence type="predicted"/>
<accession>A0AAW9TYS4</accession>
<sequence>MTEALKYTPGPWAWFGNASSNYVYLATVHGGRRYVMDFTRWGMRGAQPRFQPAKRGMVDAKDLLQFEVGDRSIVGIEDAKKDGSVYRYDIRGINCADAWLIAASPELLDALKDVVCAFAMNNAEPAELLRALAQPIEKASAVIRKAEGGAA</sequence>
<comment type="caution">
    <text evidence="1">The sequence shown here is derived from an EMBL/GenBank/DDBJ whole genome shotgun (WGS) entry which is preliminary data.</text>
</comment>